<evidence type="ECO:0000256" key="3">
    <source>
        <dbReference type="SAM" id="MobiDB-lite"/>
    </source>
</evidence>
<dbReference type="SUPFAM" id="SSF48452">
    <property type="entry name" value="TPR-like"/>
    <property type="match status" value="1"/>
</dbReference>
<dbReference type="Gene3D" id="1.25.40.10">
    <property type="entry name" value="Tetratricopeptide repeat domain"/>
    <property type="match status" value="1"/>
</dbReference>
<dbReference type="eggNOG" id="KOG0376">
    <property type="taxonomic scope" value="Eukaryota"/>
</dbReference>
<dbReference type="OMA" id="WIKKCEE"/>
<dbReference type="Pfam" id="PF04969">
    <property type="entry name" value="CS"/>
    <property type="match status" value="1"/>
</dbReference>
<gene>
    <name evidence="6" type="ORF">AMSG_06895</name>
</gene>
<dbReference type="Proteomes" id="UP000054408">
    <property type="component" value="Unassembled WGS sequence"/>
</dbReference>
<evidence type="ECO:0000256" key="1">
    <source>
        <dbReference type="ARBA" id="ARBA00008509"/>
    </source>
</evidence>
<name>A0A0L0DDL2_THETB</name>
<dbReference type="Pfam" id="PF05002">
    <property type="entry name" value="SGS"/>
    <property type="match status" value="1"/>
</dbReference>
<feature type="repeat" description="TPR" evidence="2">
    <location>
        <begin position="77"/>
        <end position="110"/>
    </location>
</feature>
<evidence type="ECO:0000313" key="6">
    <source>
        <dbReference type="EMBL" id="KNC50404.1"/>
    </source>
</evidence>
<keyword evidence="7" id="KW-1185">Reference proteome</keyword>
<evidence type="ECO:0000313" key="7">
    <source>
        <dbReference type="Proteomes" id="UP000054408"/>
    </source>
</evidence>
<dbReference type="GO" id="GO:0051087">
    <property type="term" value="F:protein-folding chaperone binding"/>
    <property type="evidence" value="ECO:0007669"/>
    <property type="project" value="InterPro"/>
</dbReference>
<feature type="region of interest" description="Disordered" evidence="3">
    <location>
        <begin position="354"/>
        <end position="386"/>
    </location>
</feature>
<accession>A0A0L0DDL2</accession>
<dbReference type="InterPro" id="IPR011990">
    <property type="entry name" value="TPR-like_helical_dom_sf"/>
</dbReference>
<dbReference type="InterPro" id="IPR008978">
    <property type="entry name" value="HSP20-like_chaperone"/>
</dbReference>
<reference evidence="6 7" key="1">
    <citation type="submission" date="2010-05" db="EMBL/GenBank/DDBJ databases">
        <title>The Genome Sequence of Thecamonas trahens ATCC 50062.</title>
        <authorList>
            <consortium name="The Broad Institute Genome Sequencing Platform"/>
            <person name="Russ C."/>
            <person name="Cuomo C."/>
            <person name="Shea T."/>
            <person name="Young S.K."/>
            <person name="Zeng Q."/>
            <person name="Koehrsen M."/>
            <person name="Haas B."/>
            <person name="Borodovsky M."/>
            <person name="Guigo R."/>
            <person name="Alvarado L."/>
            <person name="Berlin A."/>
            <person name="Bochicchio J."/>
            <person name="Borenstein D."/>
            <person name="Chapman S."/>
            <person name="Chen Z."/>
            <person name="Freedman E."/>
            <person name="Gellesch M."/>
            <person name="Goldberg J."/>
            <person name="Griggs A."/>
            <person name="Gujja S."/>
            <person name="Heilman E."/>
            <person name="Heiman D."/>
            <person name="Hepburn T."/>
            <person name="Howarth C."/>
            <person name="Jen D."/>
            <person name="Larson L."/>
            <person name="Mehta T."/>
            <person name="Park D."/>
            <person name="Pearson M."/>
            <person name="Roberts A."/>
            <person name="Saif S."/>
            <person name="Shenoy N."/>
            <person name="Sisk P."/>
            <person name="Stolte C."/>
            <person name="Sykes S."/>
            <person name="Thomson T."/>
            <person name="Walk T."/>
            <person name="White J."/>
            <person name="Yandava C."/>
            <person name="Burger G."/>
            <person name="Gray M.W."/>
            <person name="Holland P.W.H."/>
            <person name="King N."/>
            <person name="Lang F.B.F."/>
            <person name="Roger A.J."/>
            <person name="Ruiz-Trillo I."/>
            <person name="Lander E."/>
            <person name="Nusbaum C."/>
        </authorList>
    </citation>
    <scope>NUCLEOTIDE SEQUENCE [LARGE SCALE GENOMIC DNA]</scope>
    <source>
        <strain evidence="6 7">ATCC 50062</strain>
    </source>
</reference>
<dbReference type="STRING" id="461836.A0A0L0DDL2"/>
<organism evidence="6 7">
    <name type="scientific">Thecamonas trahens ATCC 50062</name>
    <dbReference type="NCBI Taxonomy" id="461836"/>
    <lineage>
        <taxon>Eukaryota</taxon>
        <taxon>Apusozoa</taxon>
        <taxon>Apusomonadida</taxon>
        <taxon>Apusomonadidae</taxon>
        <taxon>Thecamonas</taxon>
    </lineage>
</organism>
<dbReference type="SUPFAM" id="SSF49764">
    <property type="entry name" value="HSP20-like chaperones"/>
    <property type="match status" value="1"/>
</dbReference>
<evidence type="ECO:0000259" key="5">
    <source>
        <dbReference type="PROSITE" id="PS51203"/>
    </source>
</evidence>
<feature type="region of interest" description="Disordered" evidence="3">
    <location>
        <begin position="127"/>
        <end position="173"/>
    </location>
</feature>
<keyword evidence="2" id="KW-0802">TPR repeat</keyword>
<evidence type="ECO:0000259" key="4">
    <source>
        <dbReference type="PROSITE" id="PS51048"/>
    </source>
</evidence>
<dbReference type="InterPro" id="IPR007699">
    <property type="entry name" value="SGS_dom"/>
</dbReference>
<dbReference type="InterPro" id="IPR007052">
    <property type="entry name" value="CS_dom"/>
</dbReference>
<dbReference type="PROSITE" id="PS51203">
    <property type="entry name" value="CS"/>
    <property type="match status" value="1"/>
</dbReference>
<dbReference type="InterPro" id="IPR044563">
    <property type="entry name" value="Sgt1-like"/>
</dbReference>
<dbReference type="EMBL" id="GL349461">
    <property type="protein sequence ID" value="KNC50404.1"/>
    <property type="molecule type" value="Genomic_DNA"/>
</dbReference>
<dbReference type="RefSeq" id="XP_013756946.1">
    <property type="nucleotide sequence ID" value="XM_013901492.1"/>
</dbReference>
<dbReference type="PANTHER" id="PTHR45862">
    <property type="entry name" value="PROTEIN SGT1 HOMOLOG"/>
    <property type="match status" value="1"/>
</dbReference>
<dbReference type="AlphaFoldDB" id="A0A0L0DDL2"/>
<dbReference type="PROSITE" id="PS50005">
    <property type="entry name" value="TPR"/>
    <property type="match status" value="1"/>
</dbReference>
<dbReference type="InterPro" id="IPR019734">
    <property type="entry name" value="TPR_rpt"/>
</dbReference>
<dbReference type="eggNOG" id="KOG1309">
    <property type="taxonomic scope" value="Eukaryota"/>
</dbReference>
<proteinExistence type="inferred from homology"/>
<feature type="domain" description="CS" evidence="5">
    <location>
        <begin position="178"/>
        <end position="267"/>
    </location>
</feature>
<dbReference type="OrthoDB" id="1898560at2759"/>
<dbReference type="SMART" id="SM00028">
    <property type="entry name" value="TPR"/>
    <property type="match status" value="3"/>
</dbReference>
<feature type="compositionally biased region" description="Low complexity" evidence="3">
    <location>
        <begin position="131"/>
        <end position="169"/>
    </location>
</feature>
<dbReference type="GeneID" id="25565962"/>
<feature type="compositionally biased region" description="Basic and acidic residues" evidence="3">
    <location>
        <begin position="366"/>
        <end position="378"/>
    </location>
</feature>
<protein>
    <submittedName>
        <fullName evidence="6">SGT1a</fullName>
    </submittedName>
</protein>
<sequence length="386" mass="41639">MSWTDKVNAGHAAMVEEDYETAVAMYSEGIDAARDGGESEALAAALSSRAAASLKLDDAMEALQDANDALAIDPTMHMAYMRKGLALFALDEFASALAAFQAGAEIKPNHKPFKTWIRKCKAELASEGGKPAVATSTPAAGAGSTSAPPPSSEAVATTAAGAAAGQAPPAEQPFVPAPSSVRFDWYQSEEYVMLSLYAKATSKAETEVNFSERKVHVKTTLKDGSAYDHTWHLTDAIDPEASSFVNTRMKIEFKLKKKHPLNWGELEGEATTLRPFDDASTVNKHAYPSSSKKHINWDALEHEVGKEKDEEGDPLNKLFQEIYANADEDTRRAMKKSFVESGGTVLTTQWADASKGYVEGTPPEGMVKRSWVDEELGKPTKPSDSS</sequence>
<dbReference type="CDD" id="cd06466">
    <property type="entry name" value="p23_CS_SGT1_like"/>
    <property type="match status" value="1"/>
</dbReference>
<feature type="domain" description="SGS" evidence="4">
    <location>
        <begin position="286"/>
        <end position="373"/>
    </location>
</feature>
<comment type="similarity">
    <text evidence="1">Belongs to the SGT1 family.</text>
</comment>
<dbReference type="Gene3D" id="2.60.40.790">
    <property type="match status" value="1"/>
</dbReference>
<dbReference type="PROSITE" id="PS51048">
    <property type="entry name" value="SGS"/>
    <property type="match status" value="1"/>
</dbReference>
<evidence type="ECO:0000256" key="2">
    <source>
        <dbReference type="PROSITE-ProRule" id="PRU00339"/>
    </source>
</evidence>